<dbReference type="AlphaFoldDB" id="A0A2G9U898"/>
<reference evidence="5 6" key="1">
    <citation type="submission" date="2015-09" db="EMBL/GenBank/DDBJ databases">
        <title>Draft genome of the parasitic nematode Teladorsagia circumcincta isolate WARC Sus (inbred).</title>
        <authorList>
            <person name="Mitreva M."/>
        </authorList>
    </citation>
    <scope>NUCLEOTIDE SEQUENCE [LARGE SCALE GENOMIC DNA]</scope>
    <source>
        <strain evidence="5 6">S</strain>
    </source>
</reference>
<dbReference type="Proteomes" id="UP000230423">
    <property type="component" value="Unassembled WGS sequence"/>
</dbReference>
<dbReference type="GO" id="GO:0005654">
    <property type="term" value="C:nucleoplasm"/>
    <property type="evidence" value="ECO:0007669"/>
    <property type="project" value="TreeGrafter"/>
</dbReference>
<dbReference type="PROSITE" id="PS51675">
    <property type="entry name" value="SAM_MT_TRM10"/>
    <property type="match status" value="1"/>
</dbReference>
<keyword evidence="3" id="KW-0949">S-adenosyl-L-methionine</keyword>
<protein>
    <recommendedName>
        <fullName evidence="4">SAM-dependent MTase TRM10-type domain-containing protein</fullName>
    </recommendedName>
</protein>
<dbReference type="GO" id="GO:0000049">
    <property type="term" value="F:tRNA binding"/>
    <property type="evidence" value="ECO:0007669"/>
    <property type="project" value="TreeGrafter"/>
</dbReference>
<dbReference type="OrthoDB" id="9976048at2759"/>
<dbReference type="GO" id="GO:0032259">
    <property type="term" value="P:methylation"/>
    <property type="evidence" value="ECO:0007669"/>
    <property type="project" value="UniProtKB-KW"/>
</dbReference>
<dbReference type="InterPro" id="IPR007356">
    <property type="entry name" value="tRNA_m1G_MeTrfase_euk"/>
</dbReference>
<sequence>MGNFVPKHLTDDDWYRILNTTDSVSDRVSFLEYVAIKQRRDERDKMKKSSKLEEFTAKLEEEKAKFERGEMGYGPDLYQLIHNPMRNRKKINITQGARVVSALRVDEAPKIAFDLQYMFKEKPRVQSELGNQLQYTISENLDSRTPLQMTFVNFPETEEAQAWLNKCVGFYGGQYTHQTVLPDFTSKGVKEVYPDENVVYISRHARDMIDGPLDVGAIALCVSKDTAREALGAARRGRMRAVRLPIKKYVK</sequence>
<accession>A0A2G9U898</accession>
<dbReference type="GO" id="GO:0008168">
    <property type="term" value="F:methyltransferase activity"/>
    <property type="evidence" value="ECO:0007669"/>
    <property type="project" value="UniProtKB-KW"/>
</dbReference>
<evidence type="ECO:0000313" key="6">
    <source>
        <dbReference type="Proteomes" id="UP000230423"/>
    </source>
</evidence>
<keyword evidence="2" id="KW-0808">Transferase</keyword>
<gene>
    <name evidence="5" type="ORF">TELCIR_11873</name>
</gene>
<evidence type="ECO:0000256" key="1">
    <source>
        <dbReference type="ARBA" id="ARBA00022603"/>
    </source>
</evidence>
<evidence type="ECO:0000313" key="5">
    <source>
        <dbReference type="EMBL" id="PIO66414.1"/>
    </source>
</evidence>
<dbReference type="Gene3D" id="3.40.1280.30">
    <property type="match status" value="1"/>
</dbReference>
<dbReference type="GO" id="GO:0005739">
    <property type="term" value="C:mitochondrion"/>
    <property type="evidence" value="ECO:0007669"/>
    <property type="project" value="TreeGrafter"/>
</dbReference>
<proteinExistence type="predicted"/>
<feature type="domain" description="SAM-dependent MTase TRM10-type" evidence="4">
    <location>
        <begin position="95"/>
        <end position="251"/>
    </location>
</feature>
<dbReference type="PANTHER" id="PTHR13563">
    <property type="entry name" value="TRNA (GUANINE-9-) METHYLTRANSFERASE"/>
    <property type="match status" value="1"/>
</dbReference>
<organism evidence="5 6">
    <name type="scientific">Teladorsagia circumcincta</name>
    <name type="common">Brown stomach worm</name>
    <name type="synonym">Ostertagia circumcincta</name>
    <dbReference type="NCBI Taxonomy" id="45464"/>
    <lineage>
        <taxon>Eukaryota</taxon>
        <taxon>Metazoa</taxon>
        <taxon>Ecdysozoa</taxon>
        <taxon>Nematoda</taxon>
        <taxon>Chromadorea</taxon>
        <taxon>Rhabditida</taxon>
        <taxon>Rhabditina</taxon>
        <taxon>Rhabditomorpha</taxon>
        <taxon>Strongyloidea</taxon>
        <taxon>Trichostrongylidae</taxon>
        <taxon>Teladorsagia</taxon>
    </lineage>
</organism>
<dbReference type="InterPro" id="IPR028564">
    <property type="entry name" value="MT_TRM10-typ"/>
</dbReference>
<dbReference type="GO" id="GO:0097745">
    <property type="term" value="P:mitochondrial tRNA 5'-end processing"/>
    <property type="evidence" value="ECO:0007669"/>
    <property type="project" value="TreeGrafter"/>
</dbReference>
<evidence type="ECO:0000259" key="4">
    <source>
        <dbReference type="PROSITE" id="PS51675"/>
    </source>
</evidence>
<dbReference type="GO" id="GO:0070131">
    <property type="term" value="P:positive regulation of mitochondrial translation"/>
    <property type="evidence" value="ECO:0007669"/>
    <property type="project" value="TreeGrafter"/>
</dbReference>
<dbReference type="EMBL" id="KZ348284">
    <property type="protein sequence ID" value="PIO66414.1"/>
    <property type="molecule type" value="Genomic_DNA"/>
</dbReference>
<name>A0A2G9U898_TELCI</name>
<dbReference type="PANTHER" id="PTHR13563:SF12">
    <property type="entry name" value="PROTEIN CBG09110"/>
    <property type="match status" value="1"/>
</dbReference>
<keyword evidence="1" id="KW-0489">Methyltransferase</keyword>
<dbReference type="InterPro" id="IPR038459">
    <property type="entry name" value="MT_TRM10-typ_sf"/>
</dbReference>
<evidence type="ECO:0000256" key="2">
    <source>
        <dbReference type="ARBA" id="ARBA00022679"/>
    </source>
</evidence>
<keyword evidence="6" id="KW-1185">Reference proteome</keyword>
<evidence type="ECO:0000256" key="3">
    <source>
        <dbReference type="ARBA" id="ARBA00022691"/>
    </source>
</evidence>